<reference evidence="2" key="1">
    <citation type="submission" date="2018-05" db="EMBL/GenBank/DDBJ databases">
        <authorList>
            <person name="Lanie J.A."/>
            <person name="Ng W.-L."/>
            <person name="Kazmierczak K.M."/>
            <person name="Andrzejewski T.M."/>
            <person name="Davidsen T.M."/>
            <person name="Wayne K.J."/>
            <person name="Tettelin H."/>
            <person name="Glass J.I."/>
            <person name="Rusch D."/>
            <person name="Podicherti R."/>
            <person name="Tsui H.-C.T."/>
            <person name="Winkler M.E."/>
        </authorList>
    </citation>
    <scope>NUCLEOTIDE SEQUENCE</scope>
</reference>
<protein>
    <recommendedName>
        <fullName evidence="3">EamA domain-containing protein</fullName>
    </recommendedName>
</protein>
<dbReference type="AlphaFoldDB" id="A0A383EV36"/>
<feature type="non-terminal residue" evidence="2">
    <location>
        <position position="90"/>
    </location>
</feature>
<accession>A0A383EV36</accession>
<organism evidence="2">
    <name type="scientific">marine metagenome</name>
    <dbReference type="NCBI Taxonomy" id="408172"/>
    <lineage>
        <taxon>unclassified sequences</taxon>
        <taxon>metagenomes</taxon>
        <taxon>ecological metagenomes</taxon>
    </lineage>
</organism>
<feature type="transmembrane region" description="Helical" evidence="1">
    <location>
        <begin position="38"/>
        <end position="57"/>
    </location>
</feature>
<gene>
    <name evidence="2" type="ORF">METZ01_LOCUS513591</name>
</gene>
<dbReference type="EMBL" id="UINC01229140">
    <property type="protein sequence ID" value="SVE60737.1"/>
    <property type="molecule type" value="Genomic_DNA"/>
</dbReference>
<evidence type="ECO:0000256" key="1">
    <source>
        <dbReference type="SAM" id="Phobius"/>
    </source>
</evidence>
<evidence type="ECO:0008006" key="3">
    <source>
        <dbReference type="Google" id="ProtNLM"/>
    </source>
</evidence>
<keyword evidence="1" id="KW-0472">Membrane</keyword>
<sequence>MNSKKSLSILLLIIATTGISFGGLIIRTVNTADAWQVAFYRGLGFVISFILILIYRYKSNFIKSIKNTGYYGFIGGIFLMIANVFFIHSL</sequence>
<evidence type="ECO:0000313" key="2">
    <source>
        <dbReference type="EMBL" id="SVE60737.1"/>
    </source>
</evidence>
<keyword evidence="1" id="KW-0812">Transmembrane</keyword>
<feature type="transmembrane region" description="Helical" evidence="1">
    <location>
        <begin position="7"/>
        <end position="26"/>
    </location>
</feature>
<name>A0A383EV36_9ZZZZ</name>
<proteinExistence type="predicted"/>
<keyword evidence="1" id="KW-1133">Transmembrane helix</keyword>
<feature type="transmembrane region" description="Helical" evidence="1">
    <location>
        <begin position="69"/>
        <end position="88"/>
    </location>
</feature>